<dbReference type="Proteomes" id="UP000288929">
    <property type="component" value="Chromosome"/>
</dbReference>
<evidence type="ECO:0000313" key="6">
    <source>
        <dbReference type="EMBL" id="QAU51596.1"/>
    </source>
</evidence>
<keyword evidence="7" id="KW-1185">Reference proteome</keyword>
<feature type="domain" description="Nudix hydrolase" evidence="5">
    <location>
        <begin position="5"/>
        <end position="151"/>
    </location>
</feature>
<keyword evidence="3 4" id="KW-0378">Hydrolase</keyword>
<dbReference type="SUPFAM" id="SSF55811">
    <property type="entry name" value="Nudix"/>
    <property type="match status" value="1"/>
</dbReference>
<protein>
    <recommendedName>
        <fullName evidence="5">Nudix hydrolase domain-containing protein</fullName>
    </recommendedName>
</protein>
<dbReference type="PROSITE" id="PS00893">
    <property type="entry name" value="NUDIX_BOX"/>
    <property type="match status" value="1"/>
</dbReference>
<sequence length="157" mass="17309">MRMWGRFGAAGLFLVYQEGSDFRVLMQHRAAWTSQGNTWALPGGARDLWETPEEAAGREAFEETGIHPSQYSVLGSKITAGPFPADPLRPELAGDWSYTTVLGLAPEALEVEANEESFELRWVAASEVETLALLPAFARSWPQLRTWAQKLLSQGGS</sequence>
<dbReference type="AlphaFoldDB" id="A0A410W6U1"/>
<name>A0A410W6U1_9CORY</name>
<dbReference type="PROSITE" id="PS51462">
    <property type="entry name" value="NUDIX"/>
    <property type="match status" value="1"/>
</dbReference>
<dbReference type="PANTHER" id="PTHR43046">
    <property type="entry name" value="GDP-MANNOSE MANNOSYL HYDROLASE"/>
    <property type="match status" value="1"/>
</dbReference>
<dbReference type="Pfam" id="PF00293">
    <property type="entry name" value="NUDIX"/>
    <property type="match status" value="1"/>
</dbReference>
<dbReference type="InterPro" id="IPR015797">
    <property type="entry name" value="NUDIX_hydrolase-like_dom_sf"/>
</dbReference>
<comment type="cofactor">
    <cofactor evidence="1">
        <name>Mg(2+)</name>
        <dbReference type="ChEBI" id="CHEBI:18420"/>
    </cofactor>
</comment>
<evidence type="ECO:0000259" key="5">
    <source>
        <dbReference type="PROSITE" id="PS51462"/>
    </source>
</evidence>
<dbReference type="InterPro" id="IPR000086">
    <property type="entry name" value="NUDIX_hydrolase_dom"/>
</dbReference>
<accession>A0A410W6U1</accession>
<dbReference type="EMBL" id="CP035299">
    <property type="protein sequence ID" value="QAU51596.1"/>
    <property type="molecule type" value="Genomic_DNA"/>
</dbReference>
<organism evidence="6 7">
    <name type="scientific">Corynebacterium pelargi</name>
    <dbReference type="NCBI Taxonomy" id="1471400"/>
    <lineage>
        <taxon>Bacteria</taxon>
        <taxon>Bacillati</taxon>
        <taxon>Actinomycetota</taxon>
        <taxon>Actinomycetes</taxon>
        <taxon>Mycobacteriales</taxon>
        <taxon>Corynebacteriaceae</taxon>
        <taxon>Corynebacterium</taxon>
    </lineage>
</organism>
<dbReference type="Gene3D" id="3.90.79.10">
    <property type="entry name" value="Nucleoside Triphosphate Pyrophosphohydrolase"/>
    <property type="match status" value="1"/>
</dbReference>
<proteinExistence type="inferred from homology"/>
<evidence type="ECO:0000256" key="1">
    <source>
        <dbReference type="ARBA" id="ARBA00001946"/>
    </source>
</evidence>
<dbReference type="PANTHER" id="PTHR43046:SF2">
    <property type="entry name" value="8-OXO-DGTP DIPHOSPHATASE-RELATED"/>
    <property type="match status" value="1"/>
</dbReference>
<evidence type="ECO:0000313" key="7">
    <source>
        <dbReference type="Proteomes" id="UP000288929"/>
    </source>
</evidence>
<dbReference type="GO" id="GO:0016787">
    <property type="term" value="F:hydrolase activity"/>
    <property type="evidence" value="ECO:0007669"/>
    <property type="project" value="UniProtKB-KW"/>
</dbReference>
<comment type="similarity">
    <text evidence="2 4">Belongs to the Nudix hydrolase family.</text>
</comment>
<dbReference type="KEGG" id="cpeg:CPELA_01485"/>
<evidence type="ECO:0000256" key="4">
    <source>
        <dbReference type="RuleBase" id="RU003476"/>
    </source>
</evidence>
<evidence type="ECO:0000256" key="2">
    <source>
        <dbReference type="ARBA" id="ARBA00005582"/>
    </source>
</evidence>
<dbReference type="InterPro" id="IPR020084">
    <property type="entry name" value="NUDIX_hydrolase_CS"/>
</dbReference>
<gene>
    <name evidence="6" type="ORF">CPELA_01485</name>
</gene>
<reference evidence="6 7" key="1">
    <citation type="submission" date="2019-01" db="EMBL/GenBank/DDBJ databases">
        <authorList>
            <person name="Ruckert C."/>
            <person name="Busche T."/>
            <person name="Kalinowski J."/>
        </authorList>
    </citation>
    <scope>NUCLEOTIDE SEQUENCE [LARGE SCALE GENOMIC DNA]</scope>
    <source>
        <strain evidence="6 7">136/3</strain>
    </source>
</reference>
<evidence type="ECO:0000256" key="3">
    <source>
        <dbReference type="ARBA" id="ARBA00022801"/>
    </source>
</evidence>
<dbReference type="PRINTS" id="PR00502">
    <property type="entry name" value="NUDIXFAMILY"/>
</dbReference>
<dbReference type="InterPro" id="IPR020476">
    <property type="entry name" value="Nudix_hydrolase"/>
</dbReference>